<dbReference type="OrthoDB" id="3367070at2759"/>
<reference evidence="2" key="2">
    <citation type="submission" date="2021-10" db="EMBL/GenBank/DDBJ databases">
        <title>Phylogenomics reveals ancestral predisposition of the termite-cultivated fungus Termitomyces towards a domesticated lifestyle.</title>
        <authorList>
            <person name="Auxier B."/>
            <person name="Grum-Grzhimaylo A."/>
            <person name="Cardenas M.E."/>
            <person name="Lodge J.D."/>
            <person name="Laessoe T."/>
            <person name="Pedersen O."/>
            <person name="Smith M.E."/>
            <person name="Kuyper T.W."/>
            <person name="Franco-Molano E.A."/>
            <person name="Baroni T.J."/>
            <person name="Aanen D.K."/>
        </authorList>
    </citation>
    <scope>NUCLEOTIDE SEQUENCE</scope>
    <source>
        <strain evidence="2">D49</strain>
    </source>
</reference>
<feature type="region of interest" description="Disordered" evidence="1">
    <location>
        <begin position="272"/>
        <end position="404"/>
    </location>
</feature>
<dbReference type="EMBL" id="JABCKI010000180">
    <property type="protein sequence ID" value="KAG5651936.1"/>
    <property type="molecule type" value="Genomic_DNA"/>
</dbReference>
<evidence type="ECO:0000313" key="2">
    <source>
        <dbReference type="EMBL" id="KAG5651936.1"/>
    </source>
</evidence>
<keyword evidence="3" id="KW-1185">Reference proteome</keyword>
<feature type="compositionally biased region" description="Pro residues" evidence="1">
    <location>
        <begin position="283"/>
        <end position="297"/>
    </location>
</feature>
<evidence type="ECO:0000256" key="1">
    <source>
        <dbReference type="SAM" id="MobiDB-lite"/>
    </source>
</evidence>
<proteinExistence type="predicted"/>
<comment type="caution">
    <text evidence="2">The sequence shown here is derived from an EMBL/GenBank/DDBJ whole genome shotgun (WGS) entry which is preliminary data.</text>
</comment>
<feature type="compositionally biased region" description="Low complexity" evidence="1">
    <location>
        <begin position="368"/>
        <end position="390"/>
    </location>
</feature>
<name>A0A9P7GKZ0_9AGAR</name>
<dbReference type="AlphaFoldDB" id="A0A9P7GKZ0"/>
<accession>A0A9P7GKZ0</accession>
<evidence type="ECO:0000313" key="3">
    <source>
        <dbReference type="Proteomes" id="UP000717328"/>
    </source>
</evidence>
<protein>
    <submittedName>
        <fullName evidence="2">Uncharacterized protein</fullName>
    </submittedName>
</protein>
<organism evidence="2 3">
    <name type="scientific">Sphagnurus paluster</name>
    <dbReference type="NCBI Taxonomy" id="117069"/>
    <lineage>
        <taxon>Eukaryota</taxon>
        <taxon>Fungi</taxon>
        <taxon>Dikarya</taxon>
        <taxon>Basidiomycota</taxon>
        <taxon>Agaricomycotina</taxon>
        <taxon>Agaricomycetes</taxon>
        <taxon>Agaricomycetidae</taxon>
        <taxon>Agaricales</taxon>
        <taxon>Tricholomatineae</taxon>
        <taxon>Lyophyllaceae</taxon>
        <taxon>Sphagnurus</taxon>
    </lineage>
</organism>
<dbReference type="Proteomes" id="UP000717328">
    <property type="component" value="Unassembled WGS sequence"/>
</dbReference>
<sequence>MALAQQLAELALANSQGLLNDDEYRLLRHNLFEVHSNSALIPVEAPILHVASPGRKPSVSSVAPPRTVDIHVDVAPPRVPALRHKNSFASGVTNLLRRATGHKPTPLTPPPDPPKRGVIPRVLHRKASELFSHRVDGKTTPNTPATSPRIPHRKPSDLFLGLTESTSRPSQSPLYPESPHGLARQVSNAAARSPKRISPTADASSEIFDDHNLHTAKDIRAAIAATEIEAQHLRQAFDGLESTTTYRVYQQHARRLPAATPEHVTALIDGTDWRHHRPRGPPHPHTPPSHSPSPSLSPRPLSLAHSENSRKRRHRHVPSGVDSPIDSASLHSDSSNRTSISRSRSISSLRSRIPHLTSPLSPRPPQTSSASSMRRKNSVSSSSINSQSASYRFGVTTPSSLSRSTGHLPLRVLAEGDDADEADVYTHPEVTEIQQRRDEVMARYVARIEYLQARLKSAELHEKLLRR</sequence>
<gene>
    <name evidence="2" type="ORF">H0H81_006878</name>
</gene>
<reference evidence="2" key="1">
    <citation type="submission" date="2021-02" db="EMBL/GenBank/DDBJ databases">
        <authorList>
            <person name="Nieuwenhuis M."/>
            <person name="Van De Peppel L.J.J."/>
        </authorList>
    </citation>
    <scope>NUCLEOTIDE SEQUENCE</scope>
    <source>
        <strain evidence="2">D49</strain>
    </source>
</reference>
<feature type="region of interest" description="Disordered" evidence="1">
    <location>
        <begin position="135"/>
        <end position="155"/>
    </location>
</feature>
<feature type="compositionally biased region" description="Low complexity" evidence="1">
    <location>
        <begin position="332"/>
        <end position="351"/>
    </location>
</feature>